<accession>A0A194X4B7</accession>
<dbReference type="Proteomes" id="UP000070700">
    <property type="component" value="Unassembled WGS sequence"/>
</dbReference>
<keyword evidence="2" id="KW-1133">Transmembrane helix</keyword>
<keyword evidence="2" id="KW-0472">Membrane</keyword>
<keyword evidence="1" id="KW-0175">Coiled coil</keyword>
<dbReference type="EMBL" id="KQ947419">
    <property type="protein sequence ID" value="KUJ14672.1"/>
    <property type="molecule type" value="Genomic_DNA"/>
</dbReference>
<sequence>MASLSLGQNSSFPTTLITSFTSSIPLTTTSLPSLTPSSSTSSACTAASSSSATAACGVTDSELVDALGGWDWTYVILIVPFGLLALGWIFAGLLFGFAKVFEMFQKLVSSSKVRWKKWVSDRKVKKANRKKEKFERRVKRHEERVRKKAEKREKVLAKAGKTGVEGL</sequence>
<feature type="transmembrane region" description="Helical" evidence="2">
    <location>
        <begin position="72"/>
        <end position="97"/>
    </location>
</feature>
<evidence type="ECO:0000313" key="4">
    <source>
        <dbReference type="Proteomes" id="UP000070700"/>
    </source>
</evidence>
<dbReference type="AlphaFoldDB" id="A0A194X4B7"/>
<dbReference type="RefSeq" id="XP_018069027.1">
    <property type="nucleotide sequence ID" value="XM_018220043.1"/>
</dbReference>
<evidence type="ECO:0000256" key="1">
    <source>
        <dbReference type="SAM" id="Coils"/>
    </source>
</evidence>
<organism evidence="3 4">
    <name type="scientific">Mollisia scopiformis</name>
    <name type="common">Conifer needle endophyte fungus</name>
    <name type="synonym">Phialocephala scopiformis</name>
    <dbReference type="NCBI Taxonomy" id="149040"/>
    <lineage>
        <taxon>Eukaryota</taxon>
        <taxon>Fungi</taxon>
        <taxon>Dikarya</taxon>
        <taxon>Ascomycota</taxon>
        <taxon>Pezizomycotina</taxon>
        <taxon>Leotiomycetes</taxon>
        <taxon>Helotiales</taxon>
        <taxon>Mollisiaceae</taxon>
        <taxon>Mollisia</taxon>
    </lineage>
</organism>
<name>A0A194X4B7_MOLSC</name>
<proteinExistence type="predicted"/>
<evidence type="ECO:0000313" key="3">
    <source>
        <dbReference type="EMBL" id="KUJ14672.1"/>
    </source>
</evidence>
<keyword evidence="4" id="KW-1185">Reference proteome</keyword>
<protein>
    <submittedName>
        <fullName evidence="3">Uncharacterized protein</fullName>
    </submittedName>
</protein>
<dbReference type="KEGG" id="psco:LY89DRAFT_735748"/>
<dbReference type="GeneID" id="28829769"/>
<reference evidence="3 4" key="1">
    <citation type="submission" date="2015-10" db="EMBL/GenBank/DDBJ databases">
        <title>Full genome of DAOMC 229536 Phialocephala scopiformis, a fungal endophyte of spruce producing the potent anti-insectan compound rugulosin.</title>
        <authorList>
            <consortium name="DOE Joint Genome Institute"/>
            <person name="Walker A.K."/>
            <person name="Frasz S.L."/>
            <person name="Seifert K.A."/>
            <person name="Miller J.D."/>
            <person name="Mondo S.J."/>
            <person name="Labutti K."/>
            <person name="Lipzen A."/>
            <person name="Dockter R."/>
            <person name="Kennedy M."/>
            <person name="Grigoriev I.V."/>
            <person name="Spatafora J.W."/>
        </authorList>
    </citation>
    <scope>NUCLEOTIDE SEQUENCE [LARGE SCALE GENOMIC DNA]</scope>
    <source>
        <strain evidence="3 4">CBS 120377</strain>
    </source>
</reference>
<dbReference type="InParanoid" id="A0A194X4B7"/>
<keyword evidence="2" id="KW-0812">Transmembrane</keyword>
<evidence type="ECO:0000256" key="2">
    <source>
        <dbReference type="SAM" id="Phobius"/>
    </source>
</evidence>
<gene>
    <name evidence="3" type="ORF">LY89DRAFT_735748</name>
</gene>
<feature type="coiled-coil region" evidence="1">
    <location>
        <begin position="124"/>
        <end position="158"/>
    </location>
</feature>